<feature type="domain" description="Amine oxidase" evidence="1">
    <location>
        <begin position="30"/>
        <end position="437"/>
    </location>
</feature>
<organism evidence="2 3">
    <name type="scientific">Streptomyces carminius</name>
    <dbReference type="NCBI Taxonomy" id="2665496"/>
    <lineage>
        <taxon>Bacteria</taxon>
        <taxon>Bacillati</taxon>
        <taxon>Actinomycetota</taxon>
        <taxon>Actinomycetes</taxon>
        <taxon>Kitasatosporales</taxon>
        <taxon>Streptomycetaceae</taxon>
        <taxon>Streptomyces</taxon>
    </lineage>
</organism>
<gene>
    <name evidence="2" type="ORF">CUT44_30735</name>
</gene>
<proteinExistence type="predicted"/>
<dbReference type="InterPro" id="IPR002937">
    <property type="entry name" value="Amino_oxidase"/>
</dbReference>
<dbReference type="EMBL" id="PGGW01000069">
    <property type="protein sequence ID" value="PJE94575.1"/>
    <property type="molecule type" value="Genomic_DNA"/>
</dbReference>
<reference evidence="2 3" key="1">
    <citation type="submission" date="2017-11" db="EMBL/GenBank/DDBJ databases">
        <title>Streptomyces carmine sp. nov., a novel actinomycete isolated from Sophora alopecuroides in Xinjiang, China.</title>
        <authorList>
            <person name="Wang Y."/>
            <person name="Luo X."/>
            <person name="Wan C."/>
            <person name="Zhang L."/>
        </authorList>
    </citation>
    <scope>NUCLEOTIDE SEQUENCE [LARGE SCALE GENOMIC DNA]</scope>
    <source>
        <strain evidence="2 3">TRM SA0054</strain>
    </source>
</reference>
<dbReference type="SUPFAM" id="SSF51905">
    <property type="entry name" value="FAD/NAD(P)-binding domain"/>
    <property type="match status" value="1"/>
</dbReference>
<dbReference type="RefSeq" id="WP_100205185.1">
    <property type="nucleotide sequence ID" value="NZ_PGGW01000069.1"/>
</dbReference>
<dbReference type="Pfam" id="PF01593">
    <property type="entry name" value="Amino_oxidase"/>
    <property type="match status" value="1"/>
</dbReference>
<protein>
    <submittedName>
        <fullName evidence="2">Oxidoreductase</fullName>
    </submittedName>
</protein>
<evidence type="ECO:0000313" key="2">
    <source>
        <dbReference type="EMBL" id="PJE94575.1"/>
    </source>
</evidence>
<dbReference type="AlphaFoldDB" id="A0A2M8LRL1"/>
<sequence>MFGSELRPETGVPGTSPGIPDVAVIGAGPAGLAAAHHLIRAGLRVTVLEAADRIGGRPVTEEVDGYRLDGGPLPWSEGSELRHCPGLERLVLRPFSSGVVIRSGGRRLRIGAPRTTRHVRTGRGTRGVPGIPAGSLGGALDLARLRAQLNRLATTPAERLSRRPELSAAQALAVRGTAPHACEDPLRALLGALLCDPELTTSSRVGDLALRGFARGGLFLPAGGVSAVPRLLAAGLPPGTVRTGVHVLSVATNAVVTRGHGTVHCRAVLIATGAHEAARLLPGLRVPRFHPVTVLHHAVGDPAGPGAPAAEPLLLLDADRRGPVTYTAVASAVDPSRVRPGRALVTSVVLGPAAAEPADALDEAARRQLAALYRVPTDRWRLLAARHDARAVPATPAPHDPRRPVRMLSGLYVCGDHRDTAGVQGALRSARRAAEAIRRDFAPRARPAVPALPAAA</sequence>
<dbReference type="Proteomes" id="UP000230407">
    <property type="component" value="Unassembled WGS sequence"/>
</dbReference>
<evidence type="ECO:0000313" key="3">
    <source>
        <dbReference type="Proteomes" id="UP000230407"/>
    </source>
</evidence>
<dbReference type="PRINTS" id="PR00419">
    <property type="entry name" value="ADXRDTASE"/>
</dbReference>
<comment type="caution">
    <text evidence="2">The sequence shown here is derived from an EMBL/GenBank/DDBJ whole genome shotgun (WGS) entry which is preliminary data.</text>
</comment>
<dbReference type="InterPro" id="IPR036188">
    <property type="entry name" value="FAD/NAD-bd_sf"/>
</dbReference>
<dbReference type="PANTHER" id="PTHR42841">
    <property type="entry name" value="AMINE OXIDASE"/>
    <property type="match status" value="1"/>
</dbReference>
<dbReference type="GO" id="GO:0016491">
    <property type="term" value="F:oxidoreductase activity"/>
    <property type="evidence" value="ECO:0007669"/>
    <property type="project" value="InterPro"/>
</dbReference>
<keyword evidence="3" id="KW-1185">Reference proteome</keyword>
<accession>A0A2M8LRL1</accession>
<evidence type="ECO:0000259" key="1">
    <source>
        <dbReference type="Pfam" id="PF01593"/>
    </source>
</evidence>
<name>A0A2M8LRL1_9ACTN</name>
<dbReference type="Gene3D" id="3.50.50.60">
    <property type="entry name" value="FAD/NAD(P)-binding domain"/>
    <property type="match status" value="2"/>
</dbReference>